<evidence type="ECO:0000313" key="3">
    <source>
        <dbReference type="Proteomes" id="UP000434639"/>
    </source>
</evidence>
<dbReference type="OrthoDB" id="2918999at2"/>
<name>A0A7X2S6S0_9BACI</name>
<dbReference type="RefSeq" id="WP_155112954.1">
    <property type="nucleotide sequence ID" value="NZ_WMIB01000014.1"/>
</dbReference>
<keyword evidence="1" id="KW-1133">Transmembrane helix</keyword>
<organism evidence="2 3">
    <name type="scientific">Metabacillus mangrovi</name>
    <dbReference type="NCBI Taxonomy" id="1491830"/>
    <lineage>
        <taxon>Bacteria</taxon>
        <taxon>Bacillati</taxon>
        <taxon>Bacillota</taxon>
        <taxon>Bacilli</taxon>
        <taxon>Bacillales</taxon>
        <taxon>Bacillaceae</taxon>
        <taxon>Metabacillus</taxon>
    </lineage>
</organism>
<sequence>MPFDKALYLLVHIALPLTFFISAVGWGHFGLSRNLWENVTDNLSIMAIYYAGVSLLWIANMKAIKKVSAEMGKSRQHEDL</sequence>
<keyword evidence="3" id="KW-1185">Reference proteome</keyword>
<evidence type="ECO:0000256" key="1">
    <source>
        <dbReference type="SAM" id="Phobius"/>
    </source>
</evidence>
<feature type="transmembrane region" description="Helical" evidence="1">
    <location>
        <begin position="47"/>
        <end position="64"/>
    </location>
</feature>
<keyword evidence="1" id="KW-0472">Membrane</keyword>
<gene>
    <name evidence="2" type="ORF">GKZ89_13645</name>
</gene>
<accession>A0A7X2S6S0</accession>
<proteinExistence type="predicted"/>
<comment type="caution">
    <text evidence="2">The sequence shown here is derived from an EMBL/GenBank/DDBJ whole genome shotgun (WGS) entry which is preliminary data.</text>
</comment>
<dbReference type="EMBL" id="WMIB01000014">
    <property type="protein sequence ID" value="MTH54442.1"/>
    <property type="molecule type" value="Genomic_DNA"/>
</dbReference>
<dbReference type="Proteomes" id="UP000434639">
    <property type="component" value="Unassembled WGS sequence"/>
</dbReference>
<evidence type="ECO:0000313" key="2">
    <source>
        <dbReference type="EMBL" id="MTH54442.1"/>
    </source>
</evidence>
<reference evidence="2 3" key="1">
    <citation type="journal article" date="2017" name="Int. J. Syst. Evol. Microbiol.">
        <title>Bacillus mangrovi sp. nov., isolated from a sediment sample from a mangrove forest.</title>
        <authorList>
            <person name="Gupta V."/>
            <person name="Singh P.K."/>
            <person name="Korpole S."/>
            <person name="Tanuku N.R.S."/>
            <person name="Pinnaka A.K."/>
        </authorList>
    </citation>
    <scope>NUCLEOTIDE SEQUENCE [LARGE SCALE GENOMIC DNA]</scope>
    <source>
        <strain evidence="2 3">KCTC 33872</strain>
    </source>
</reference>
<keyword evidence="1" id="KW-0812">Transmembrane</keyword>
<protein>
    <submittedName>
        <fullName evidence="2">Uncharacterized protein</fullName>
    </submittedName>
</protein>
<feature type="transmembrane region" description="Helical" evidence="1">
    <location>
        <begin position="7"/>
        <end position="27"/>
    </location>
</feature>
<dbReference type="AlphaFoldDB" id="A0A7X2S6S0"/>